<dbReference type="InterPro" id="IPR040131">
    <property type="entry name" value="MnmG_N"/>
</dbReference>
<evidence type="ECO:0000313" key="6">
    <source>
        <dbReference type="Proteomes" id="UP000253689"/>
    </source>
</evidence>
<keyword evidence="2" id="KW-0285">Flavoprotein</keyword>
<feature type="domain" description="MnmG N-terminal" evidence="4">
    <location>
        <begin position="9"/>
        <end position="63"/>
    </location>
</feature>
<keyword evidence="3" id="KW-0274">FAD</keyword>
<dbReference type="KEGG" id="sphh:SDAV_00900"/>
<evidence type="ECO:0000256" key="2">
    <source>
        <dbReference type="ARBA" id="ARBA00022630"/>
    </source>
</evidence>
<dbReference type="Gene3D" id="3.50.50.60">
    <property type="entry name" value="FAD/NAD(P)-binding domain"/>
    <property type="match status" value="1"/>
</dbReference>
<evidence type="ECO:0000256" key="1">
    <source>
        <dbReference type="ARBA" id="ARBA00001974"/>
    </source>
</evidence>
<dbReference type="Pfam" id="PF01134">
    <property type="entry name" value="GIDA"/>
    <property type="match status" value="1"/>
</dbReference>
<reference evidence="6" key="1">
    <citation type="submission" date="2018-07" db="EMBL/GenBank/DDBJ databases">
        <title>Complete Genome Sequence of Spiroplasma phoeniceum.</title>
        <authorList>
            <person name="Davis R.E."/>
            <person name="Shao J.Y."/>
            <person name="Zhao Y."/>
            <person name="Silver A."/>
            <person name="Stump z."/>
            <person name="Gasparich G."/>
        </authorList>
    </citation>
    <scope>NUCLEOTIDE SEQUENCE [LARGE SCALE GENOMIC DNA]</scope>
    <source>
        <strain evidence="6">P40</strain>
    </source>
</reference>
<accession>A0A345DNU3</accession>
<keyword evidence="6" id="KW-1185">Reference proteome</keyword>
<name>A0A345DNU3_9MOLU</name>
<comment type="cofactor">
    <cofactor evidence="1">
        <name>FAD</name>
        <dbReference type="ChEBI" id="CHEBI:57692"/>
    </cofactor>
</comment>
<gene>
    <name evidence="5" type="ORF">SDAV_00900</name>
</gene>
<evidence type="ECO:0000313" key="5">
    <source>
        <dbReference type="EMBL" id="AXF95881.1"/>
    </source>
</evidence>
<dbReference type="Proteomes" id="UP000253689">
    <property type="component" value="Chromosome"/>
</dbReference>
<dbReference type="InterPro" id="IPR036188">
    <property type="entry name" value="FAD/NAD-bd_sf"/>
</dbReference>
<dbReference type="AlphaFoldDB" id="A0A345DNU3"/>
<dbReference type="EMBL" id="CP031088">
    <property type="protein sequence ID" value="AXF95881.1"/>
    <property type="molecule type" value="Genomic_DNA"/>
</dbReference>
<sequence length="65" mass="7567">MNRYTRENAIRILKEELKLLNSFILKTAYDVQVPADDSLSVDRELFSQKVTATLIKHPNITIIYD</sequence>
<organism evidence="5 6">
    <name type="scientific">Spiroplasma phoeniceum P40</name>
    <dbReference type="NCBI Taxonomy" id="1276259"/>
    <lineage>
        <taxon>Bacteria</taxon>
        <taxon>Bacillati</taxon>
        <taxon>Mycoplasmatota</taxon>
        <taxon>Mollicutes</taxon>
        <taxon>Entomoplasmatales</taxon>
        <taxon>Spiroplasmataceae</taxon>
        <taxon>Spiroplasma</taxon>
    </lineage>
</organism>
<protein>
    <submittedName>
        <fullName evidence="5">tRNA (Uracil-5-)-methyltransferase Gid</fullName>
    </submittedName>
</protein>
<evidence type="ECO:0000256" key="3">
    <source>
        <dbReference type="ARBA" id="ARBA00022827"/>
    </source>
</evidence>
<evidence type="ECO:0000259" key="4">
    <source>
        <dbReference type="Pfam" id="PF01134"/>
    </source>
</evidence>
<proteinExistence type="predicted"/>